<reference evidence="1" key="1">
    <citation type="submission" date="2019-06" db="EMBL/GenBank/DDBJ databases">
        <title>Complete genome sequence of Methanobrevibacter arboriphilus strain SA.</title>
        <authorList>
            <person name="Asakawa S."/>
        </authorList>
    </citation>
    <scope>NUCLEOTIDE SEQUENCE</scope>
    <source>
        <strain evidence="1">SA</strain>
    </source>
</reference>
<dbReference type="EMBL" id="AP019779">
    <property type="protein sequence ID" value="BBL62403.1"/>
    <property type="molecule type" value="Genomic_DNA"/>
</dbReference>
<accession>A0ACA8R4R9</accession>
<protein>
    <submittedName>
        <fullName evidence="1">Uncharacterized protein</fullName>
    </submittedName>
</protein>
<evidence type="ECO:0000313" key="1">
    <source>
        <dbReference type="EMBL" id="BBL62403.1"/>
    </source>
</evidence>
<name>A0ACA8R4R9_METAZ</name>
<proteinExistence type="predicted"/>
<organism evidence="1 2">
    <name type="scientific">Methanobrevibacter arboriphilus</name>
    <dbReference type="NCBI Taxonomy" id="39441"/>
    <lineage>
        <taxon>Archaea</taxon>
        <taxon>Methanobacteriati</taxon>
        <taxon>Methanobacteriota</taxon>
        <taxon>Methanomada group</taxon>
        <taxon>Methanobacteria</taxon>
        <taxon>Methanobacteriales</taxon>
        <taxon>Methanobacteriaceae</taxon>
        <taxon>Methanobrevibacter</taxon>
    </lineage>
</organism>
<sequence length="89" mass="10519">MKVKSKGSIINKPKSRFLKRRIVEFSRKEAPENLVLWLAETDVELSECENKLNHIKNLCEKIQKSEVYILTFVNRFVRSVLETIKEVKK</sequence>
<evidence type="ECO:0000313" key="2">
    <source>
        <dbReference type="Proteomes" id="UP000825015"/>
    </source>
</evidence>
<gene>
    <name evidence="1" type="ORF">MarbSA_14430</name>
</gene>
<dbReference type="Proteomes" id="UP000825015">
    <property type="component" value="Chromosome"/>
</dbReference>
<keyword evidence="2" id="KW-1185">Reference proteome</keyword>